<dbReference type="STRING" id="760192.Halhy_3597"/>
<feature type="binding site" evidence="3">
    <location>
        <position position="229"/>
    </location>
    <ligand>
        <name>Mg(2+)</name>
        <dbReference type="ChEBI" id="CHEBI:18420"/>
        <label>1</label>
    </ligand>
</feature>
<gene>
    <name evidence="4" type="ordered locus">Halhy_3597</name>
</gene>
<accession>F4KYQ7</accession>
<reference evidence="4 5" key="1">
    <citation type="journal article" date="2011" name="Stand. Genomic Sci.">
        <title>Complete genome sequence of Haliscomenobacter hydrossis type strain (O).</title>
        <authorList>
            <consortium name="US DOE Joint Genome Institute (JGI-PGF)"/>
            <person name="Daligault H."/>
            <person name="Lapidus A."/>
            <person name="Zeytun A."/>
            <person name="Nolan M."/>
            <person name="Lucas S."/>
            <person name="Del Rio T.G."/>
            <person name="Tice H."/>
            <person name="Cheng J.F."/>
            <person name="Tapia R."/>
            <person name="Han C."/>
            <person name="Goodwin L."/>
            <person name="Pitluck S."/>
            <person name="Liolios K."/>
            <person name="Pagani I."/>
            <person name="Ivanova N."/>
            <person name="Huntemann M."/>
            <person name="Mavromatis K."/>
            <person name="Mikhailova N."/>
            <person name="Pati A."/>
            <person name="Chen A."/>
            <person name="Palaniappan K."/>
            <person name="Land M."/>
            <person name="Hauser L."/>
            <person name="Brambilla E.M."/>
            <person name="Rohde M."/>
            <person name="Verbarg S."/>
            <person name="Goker M."/>
            <person name="Bristow J."/>
            <person name="Eisen J.A."/>
            <person name="Markowitz V."/>
            <person name="Hugenholtz P."/>
            <person name="Kyrpides N.C."/>
            <person name="Klenk H.P."/>
            <person name="Woyke T."/>
        </authorList>
    </citation>
    <scope>NUCLEOTIDE SEQUENCE [LARGE SCALE GENOMIC DNA]</scope>
    <source>
        <strain evidence="5">ATCC 27775 / DSM 1100 / LMG 10767 / O</strain>
    </source>
</reference>
<evidence type="ECO:0000256" key="3">
    <source>
        <dbReference type="PIRSR" id="PIRSR605502-1"/>
    </source>
</evidence>
<dbReference type="HOGENOM" id="CLU_993108_0_0_10"/>
<evidence type="ECO:0000313" key="5">
    <source>
        <dbReference type="Proteomes" id="UP000008461"/>
    </source>
</evidence>
<reference key="2">
    <citation type="submission" date="2011-04" db="EMBL/GenBank/DDBJ databases">
        <title>Complete sequence of chromosome of Haliscomenobacter hydrossis DSM 1100.</title>
        <authorList>
            <consortium name="US DOE Joint Genome Institute (JGI-PGF)"/>
            <person name="Lucas S."/>
            <person name="Han J."/>
            <person name="Lapidus A."/>
            <person name="Bruce D."/>
            <person name="Goodwin L."/>
            <person name="Pitluck S."/>
            <person name="Peters L."/>
            <person name="Kyrpides N."/>
            <person name="Mavromatis K."/>
            <person name="Ivanova N."/>
            <person name="Ovchinnikova G."/>
            <person name="Pagani I."/>
            <person name="Daligault H."/>
            <person name="Detter J.C."/>
            <person name="Han C."/>
            <person name="Land M."/>
            <person name="Hauser L."/>
            <person name="Markowitz V."/>
            <person name="Cheng J.-F."/>
            <person name="Hugenholtz P."/>
            <person name="Woyke T."/>
            <person name="Wu D."/>
            <person name="Verbarg S."/>
            <person name="Frueling A."/>
            <person name="Brambilla E."/>
            <person name="Klenk H.-P."/>
            <person name="Eisen J.A."/>
        </authorList>
    </citation>
    <scope>NUCLEOTIDE SEQUENCE</scope>
    <source>
        <strain>DSM 1100</strain>
    </source>
</reference>
<feature type="binding site" evidence="3">
    <location>
        <position position="230"/>
    </location>
    <ligand>
        <name>Mg(2+)</name>
        <dbReference type="ChEBI" id="CHEBI:18420"/>
        <label>1</label>
    </ligand>
</feature>
<dbReference type="RefSeq" id="WP_013765988.1">
    <property type="nucleotide sequence ID" value="NC_015510.1"/>
</dbReference>
<feature type="binding site" evidence="3">
    <location>
        <position position="227"/>
    </location>
    <ligand>
        <name>Mg(2+)</name>
        <dbReference type="ChEBI" id="CHEBI:18420"/>
        <label>1</label>
    </ligand>
</feature>
<feature type="binding site" evidence="3">
    <location>
        <position position="46"/>
    </location>
    <ligand>
        <name>Mg(2+)</name>
        <dbReference type="ChEBI" id="CHEBI:18420"/>
        <label>1</label>
    </ligand>
</feature>
<evidence type="ECO:0000256" key="2">
    <source>
        <dbReference type="ARBA" id="ARBA00022801"/>
    </source>
</evidence>
<keyword evidence="3" id="KW-0460">Magnesium</keyword>
<keyword evidence="2" id="KW-0378">Hydrolase</keyword>
<evidence type="ECO:0000313" key="4">
    <source>
        <dbReference type="EMBL" id="AEE51449.1"/>
    </source>
</evidence>
<dbReference type="Gene3D" id="1.10.4080.10">
    <property type="entry name" value="ADP-ribosylation/Crystallin J1"/>
    <property type="match status" value="1"/>
</dbReference>
<dbReference type="KEGG" id="hhy:Halhy_3597"/>
<dbReference type="AlphaFoldDB" id="F4KYQ7"/>
<protein>
    <submittedName>
        <fullName evidence="4">ADP-ribosylation/Crystallin J1</fullName>
    </submittedName>
</protein>
<dbReference type="InterPro" id="IPR050792">
    <property type="entry name" value="ADP-ribosylglycohydrolase"/>
</dbReference>
<keyword evidence="5" id="KW-1185">Reference proteome</keyword>
<dbReference type="Proteomes" id="UP000008461">
    <property type="component" value="Chromosome"/>
</dbReference>
<dbReference type="InterPro" id="IPR005502">
    <property type="entry name" value="Ribosyl_crysJ1"/>
</dbReference>
<dbReference type="GO" id="GO:0016787">
    <property type="term" value="F:hydrolase activity"/>
    <property type="evidence" value="ECO:0007669"/>
    <property type="project" value="UniProtKB-KW"/>
</dbReference>
<sequence length="293" mass="33151">MLLEGAIGDAYGAGFEFVSRLIIRRRNKLEKYKRHPFYRTICGHYTDDTQMALALAELIVEGIEWTRLSVANKFVEVFKRDMRQGYAFRFFGLLQEVSSGQDLLDKIIPNSERNGSAMRAYPIGILDTETKVLEKAELQARITHDTEWGVWSAQAIALSAHFFLYKKGAKIQLTQYLEDWQKIKWPINWQGEVPMKGKETVEAVLSLVVQGDRMSKILMEAVNLGGDADTVASLALALSSVCLEIEKDLPDWMFDQLENGPYGRSFIEELDQKLLAQLPGVGAVLPSFVNRNL</sequence>
<evidence type="ECO:0000256" key="1">
    <source>
        <dbReference type="ARBA" id="ARBA00010702"/>
    </source>
</evidence>
<dbReference type="Pfam" id="PF03747">
    <property type="entry name" value="ADP_ribosyl_GH"/>
    <property type="match status" value="1"/>
</dbReference>
<dbReference type="GO" id="GO:0046872">
    <property type="term" value="F:metal ion binding"/>
    <property type="evidence" value="ECO:0007669"/>
    <property type="project" value="UniProtKB-KW"/>
</dbReference>
<name>F4KYQ7_HALH1</name>
<dbReference type="PANTHER" id="PTHR16222:SF24">
    <property type="entry name" value="ADP-RIBOSYLHYDROLASE ARH3"/>
    <property type="match status" value="1"/>
</dbReference>
<dbReference type="PANTHER" id="PTHR16222">
    <property type="entry name" value="ADP-RIBOSYLGLYCOHYDROLASE"/>
    <property type="match status" value="1"/>
</dbReference>
<feature type="binding site" evidence="3">
    <location>
        <position position="47"/>
    </location>
    <ligand>
        <name>Mg(2+)</name>
        <dbReference type="ChEBI" id="CHEBI:18420"/>
        <label>1</label>
    </ligand>
</feature>
<dbReference type="eggNOG" id="COG1397">
    <property type="taxonomic scope" value="Bacteria"/>
</dbReference>
<dbReference type="EMBL" id="CP002691">
    <property type="protein sequence ID" value="AEE51449.1"/>
    <property type="molecule type" value="Genomic_DNA"/>
</dbReference>
<dbReference type="InterPro" id="IPR036705">
    <property type="entry name" value="Ribosyl_crysJ1_sf"/>
</dbReference>
<dbReference type="OrthoDB" id="9798107at2"/>
<organism evidence="4 5">
    <name type="scientific">Haliscomenobacter hydrossis (strain ATCC 27775 / DSM 1100 / LMG 10767 / O)</name>
    <dbReference type="NCBI Taxonomy" id="760192"/>
    <lineage>
        <taxon>Bacteria</taxon>
        <taxon>Pseudomonadati</taxon>
        <taxon>Bacteroidota</taxon>
        <taxon>Saprospiria</taxon>
        <taxon>Saprospirales</taxon>
        <taxon>Haliscomenobacteraceae</taxon>
        <taxon>Haliscomenobacter</taxon>
    </lineage>
</organism>
<proteinExistence type="inferred from homology"/>
<comment type="similarity">
    <text evidence="1">Belongs to the ADP-ribosylglycohydrolase family.</text>
</comment>
<feature type="binding site" evidence="3">
    <location>
        <position position="48"/>
    </location>
    <ligand>
        <name>Mg(2+)</name>
        <dbReference type="ChEBI" id="CHEBI:18420"/>
        <label>1</label>
    </ligand>
</feature>
<keyword evidence="3" id="KW-0479">Metal-binding</keyword>
<comment type="cofactor">
    <cofactor evidence="3">
        <name>Mg(2+)</name>
        <dbReference type="ChEBI" id="CHEBI:18420"/>
    </cofactor>
    <text evidence="3">Binds 2 magnesium ions per subunit.</text>
</comment>
<dbReference type="SUPFAM" id="SSF101478">
    <property type="entry name" value="ADP-ribosylglycohydrolase"/>
    <property type="match status" value="1"/>
</dbReference>